<feature type="transmembrane region" description="Helical" evidence="8">
    <location>
        <begin position="354"/>
        <end position="376"/>
    </location>
</feature>
<organism evidence="9 10">
    <name type="scientific">Prosthecodimorpha hirschii</name>
    <dbReference type="NCBI Taxonomy" id="665126"/>
    <lineage>
        <taxon>Bacteria</taxon>
        <taxon>Pseudomonadati</taxon>
        <taxon>Pseudomonadota</taxon>
        <taxon>Alphaproteobacteria</taxon>
        <taxon>Hyphomicrobiales</taxon>
        <taxon>Ancalomicrobiaceae</taxon>
        <taxon>Prosthecodimorpha</taxon>
    </lineage>
</organism>
<dbReference type="Proteomes" id="UP000048984">
    <property type="component" value="Unassembled WGS sequence"/>
</dbReference>
<dbReference type="Pfam" id="PF09594">
    <property type="entry name" value="GT87"/>
    <property type="match status" value="1"/>
</dbReference>
<protein>
    <recommendedName>
        <fullName evidence="11">DUF2029 domain-containing protein</fullName>
    </recommendedName>
</protein>
<dbReference type="STRING" id="665126.ABB55_17610"/>
<feature type="transmembrane region" description="Helical" evidence="8">
    <location>
        <begin position="388"/>
        <end position="407"/>
    </location>
</feature>
<dbReference type="AlphaFoldDB" id="A0A0N8GFA8"/>
<evidence type="ECO:0000256" key="1">
    <source>
        <dbReference type="ARBA" id="ARBA00004651"/>
    </source>
</evidence>
<keyword evidence="3" id="KW-0808">Transferase</keyword>
<accession>A0A0N8GFA8</accession>
<evidence type="ECO:0000313" key="9">
    <source>
        <dbReference type="EMBL" id="KPL53801.1"/>
    </source>
</evidence>
<dbReference type="EMBL" id="LJYW01000001">
    <property type="protein sequence ID" value="KPL53801.1"/>
    <property type="molecule type" value="Genomic_DNA"/>
</dbReference>
<feature type="transmembrane region" description="Helical" evidence="8">
    <location>
        <begin position="148"/>
        <end position="181"/>
    </location>
</feature>
<feature type="transmembrane region" description="Helical" evidence="8">
    <location>
        <begin position="309"/>
        <end position="325"/>
    </location>
</feature>
<feature type="transmembrane region" description="Helical" evidence="8">
    <location>
        <begin position="280"/>
        <end position="302"/>
    </location>
</feature>
<reference evidence="9 10" key="2">
    <citation type="submission" date="2015-10" db="EMBL/GenBank/DDBJ databases">
        <title>Draft Genome Sequence of Prosthecomicrobium hirschii ATCC 27832.</title>
        <authorList>
            <person name="Daniel J."/>
            <person name="Givan S.A."/>
            <person name="Brun Y.V."/>
            <person name="Brown P.J."/>
        </authorList>
    </citation>
    <scope>NUCLEOTIDE SEQUENCE [LARGE SCALE GENOMIC DNA]</scope>
    <source>
        <strain evidence="9 10">16</strain>
    </source>
</reference>
<dbReference type="RefSeq" id="WP_054359965.1">
    <property type="nucleotide sequence ID" value="NZ_LJYW01000001.1"/>
</dbReference>
<feature type="transmembrane region" description="Helical" evidence="8">
    <location>
        <begin position="216"/>
        <end position="240"/>
    </location>
</feature>
<evidence type="ECO:0000256" key="7">
    <source>
        <dbReference type="ARBA" id="ARBA00024033"/>
    </source>
</evidence>
<keyword evidence="4 8" id="KW-0812">Transmembrane</keyword>
<evidence type="ECO:0000256" key="6">
    <source>
        <dbReference type="ARBA" id="ARBA00023136"/>
    </source>
</evidence>
<comment type="subcellular location">
    <subcellularLocation>
        <location evidence="1">Cell membrane</location>
        <topology evidence="1">Multi-pass membrane protein</topology>
    </subcellularLocation>
</comment>
<comment type="caution">
    <text evidence="9">The sequence shown here is derived from an EMBL/GenBank/DDBJ whole genome shotgun (WGS) entry which is preliminary data.</text>
</comment>
<feature type="transmembrane region" description="Helical" evidence="8">
    <location>
        <begin position="331"/>
        <end position="347"/>
    </location>
</feature>
<feature type="transmembrane region" description="Helical" evidence="8">
    <location>
        <begin position="29"/>
        <end position="50"/>
    </location>
</feature>
<comment type="similarity">
    <text evidence="7">Belongs to the glycosyltransferase 87 family.</text>
</comment>
<dbReference type="GO" id="GO:0016758">
    <property type="term" value="F:hexosyltransferase activity"/>
    <property type="evidence" value="ECO:0007669"/>
    <property type="project" value="InterPro"/>
</dbReference>
<reference evidence="9 10" key="1">
    <citation type="submission" date="2015-09" db="EMBL/GenBank/DDBJ databases">
        <authorList>
            <consortium name="Swine Surveillance"/>
        </authorList>
    </citation>
    <scope>NUCLEOTIDE SEQUENCE [LARGE SCALE GENOMIC DNA]</scope>
    <source>
        <strain evidence="9 10">16</strain>
    </source>
</reference>
<name>A0A0N8GFA8_9HYPH</name>
<keyword evidence="6 8" id="KW-0472">Membrane</keyword>
<dbReference type="InterPro" id="IPR018584">
    <property type="entry name" value="GT87"/>
</dbReference>
<evidence type="ECO:0000313" key="10">
    <source>
        <dbReference type="Proteomes" id="UP000048984"/>
    </source>
</evidence>
<feature type="transmembrane region" description="Helical" evidence="8">
    <location>
        <begin position="120"/>
        <end position="141"/>
    </location>
</feature>
<gene>
    <name evidence="9" type="ORF">ABB55_17610</name>
</gene>
<evidence type="ECO:0000256" key="3">
    <source>
        <dbReference type="ARBA" id="ARBA00022679"/>
    </source>
</evidence>
<keyword evidence="5 8" id="KW-1133">Transmembrane helix</keyword>
<evidence type="ECO:0008006" key="11">
    <source>
        <dbReference type="Google" id="ProtNLM"/>
    </source>
</evidence>
<evidence type="ECO:0000256" key="8">
    <source>
        <dbReference type="SAM" id="Phobius"/>
    </source>
</evidence>
<sequence length="426" mass="44742">MTGAAEKQSTMPGHGAEDRSVALCAKYRTGLVILFFLLLIPRYGVVGAIAPGVKIEELVDFHAFYMVSQMVLRGEAAASYVFQVLFAEPAYAETGTFMPWTYPPPALLLVAPFSLLPTKIAYLIFVTVSLGLFLFVIHRIAGRASGLVLVAMMPAVLSCLSCGQTGFLAASLLGLAALGLIEGRSRAGAALGLMVIKPHLAITFGLAALTMGRLRFLAVAFAVALAACAAATLAFGWPIWTAFLGAVADAKEFLLLGYYPLVRMVSTYAFLKTAGVPAEWALAAQTVVAIGIAGAILMAVRLGYTPRQVIGFALMAGVTVSPYAYDYDMPVYAVGLALLIGDLLRWGHRAEQAAIFALGFFASTYGYGLTLLWGALHRSMDGPGAMPNAPAALAVLAALAIVVRIMLRARAGRSAETSAVPVALAA</sequence>
<feature type="transmembrane region" description="Helical" evidence="8">
    <location>
        <begin position="187"/>
        <end position="209"/>
    </location>
</feature>
<dbReference type="GO" id="GO:0005886">
    <property type="term" value="C:plasma membrane"/>
    <property type="evidence" value="ECO:0007669"/>
    <property type="project" value="UniProtKB-SubCell"/>
</dbReference>
<evidence type="ECO:0000256" key="4">
    <source>
        <dbReference type="ARBA" id="ARBA00022692"/>
    </source>
</evidence>
<evidence type="ECO:0000256" key="5">
    <source>
        <dbReference type="ARBA" id="ARBA00022989"/>
    </source>
</evidence>
<keyword evidence="2" id="KW-1003">Cell membrane</keyword>
<evidence type="ECO:0000256" key="2">
    <source>
        <dbReference type="ARBA" id="ARBA00022475"/>
    </source>
</evidence>
<keyword evidence="10" id="KW-1185">Reference proteome</keyword>
<proteinExistence type="inferred from homology"/>